<keyword evidence="12" id="KW-1185">Reference proteome</keyword>
<organism evidence="11 12">
    <name type="scientific">Kribbella solani</name>
    <dbReference type="NCBI Taxonomy" id="236067"/>
    <lineage>
        <taxon>Bacteria</taxon>
        <taxon>Bacillati</taxon>
        <taxon>Actinomycetota</taxon>
        <taxon>Actinomycetes</taxon>
        <taxon>Propionibacteriales</taxon>
        <taxon>Kribbellaceae</taxon>
        <taxon>Kribbella</taxon>
    </lineage>
</organism>
<evidence type="ECO:0000313" key="11">
    <source>
        <dbReference type="EMBL" id="MBB5978563.1"/>
    </source>
</evidence>
<keyword evidence="5" id="KW-0547">Nucleotide-binding</keyword>
<comment type="caution">
    <text evidence="11">The sequence shown here is derived from an EMBL/GenBank/DDBJ whole genome shotgun (WGS) entry which is preliminary data.</text>
</comment>
<dbReference type="Pfam" id="PF07730">
    <property type="entry name" value="HisKA_3"/>
    <property type="match status" value="1"/>
</dbReference>
<keyword evidence="6 11" id="KW-0418">Kinase</keyword>
<dbReference type="GO" id="GO:0005524">
    <property type="term" value="F:ATP binding"/>
    <property type="evidence" value="ECO:0007669"/>
    <property type="project" value="UniProtKB-KW"/>
</dbReference>
<dbReference type="PANTHER" id="PTHR24421">
    <property type="entry name" value="NITRATE/NITRITE SENSOR PROTEIN NARX-RELATED"/>
    <property type="match status" value="1"/>
</dbReference>
<accession>A0A841DJ12</accession>
<dbReference type="InterPro" id="IPR003594">
    <property type="entry name" value="HATPase_dom"/>
</dbReference>
<name>A0A841DJ12_9ACTN</name>
<dbReference type="GO" id="GO:0016020">
    <property type="term" value="C:membrane"/>
    <property type="evidence" value="ECO:0007669"/>
    <property type="project" value="InterPro"/>
</dbReference>
<dbReference type="InterPro" id="IPR050482">
    <property type="entry name" value="Sensor_HK_TwoCompSys"/>
</dbReference>
<keyword evidence="4" id="KW-0808">Transferase</keyword>
<comment type="catalytic activity">
    <reaction evidence="1">
        <text>ATP + protein L-histidine = ADP + protein N-phospho-L-histidine.</text>
        <dbReference type="EC" id="2.7.13.3"/>
    </reaction>
</comment>
<dbReference type="InterPro" id="IPR011712">
    <property type="entry name" value="Sig_transdc_His_kin_sub3_dim/P"/>
</dbReference>
<dbReference type="Gene3D" id="3.30.565.10">
    <property type="entry name" value="Histidine kinase-like ATPase, C-terminal domain"/>
    <property type="match status" value="1"/>
</dbReference>
<feature type="domain" description="Signal transduction histidine kinase subgroup 3 dimerisation and phosphoacceptor" evidence="10">
    <location>
        <begin position="1"/>
        <end position="59"/>
    </location>
</feature>
<evidence type="ECO:0000256" key="3">
    <source>
        <dbReference type="ARBA" id="ARBA00022553"/>
    </source>
</evidence>
<dbReference type="EMBL" id="JACHNF010000001">
    <property type="protein sequence ID" value="MBB5978563.1"/>
    <property type="molecule type" value="Genomic_DNA"/>
</dbReference>
<proteinExistence type="predicted"/>
<dbReference type="InterPro" id="IPR036890">
    <property type="entry name" value="HATPase_C_sf"/>
</dbReference>
<dbReference type="Gene3D" id="1.20.5.1930">
    <property type="match status" value="1"/>
</dbReference>
<keyword evidence="8" id="KW-0902">Two-component regulatory system</keyword>
<gene>
    <name evidence="11" type="ORF">HDA44_001904</name>
</gene>
<feature type="domain" description="Histidine kinase/HSP90-like ATPase" evidence="9">
    <location>
        <begin position="135"/>
        <end position="262"/>
    </location>
</feature>
<evidence type="ECO:0000256" key="7">
    <source>
        <dbReference type="ARBA" id="ARBA00022840"/>
    </source>
</evidence>
<reference evidence="11 12" key="1">
    <citation type="submission" date="2020-08" db="EMBL/GenBank/DDBJ databases">
        <title>Sequencing the genomes of 1000 actinobacteria strains.</title>
        <authorList>
            <person name="Klenk H.-P."/>
        </authorList>
    </citation>
    <scope>NUCLEOTIDE SEQUENCE [LARGE SCALE GENOMIC DNA]</scope>
    <source>
        <strain evidence="11 12">DSM 17294</strain>
    </source>
</reference>
<dbReference type="SUPFAM" id="SSF55874">
    <property type="entry name" value="ATPase domain of HSP90 chaperone/DNA topoisomerase II/histidine kinase"/>
    <property type="match status" value="1"/>
</dbReference>
<dbReference type="GO" id="GO:0000155">
    <property type="term" value="F:phosphorelay sensor kinase activity"/>
    <property type="evidence" value="ECO:0007669"/>
    <property type="project" value="InterPro"/>
</dbReference>
<dbReference type="GO" id="GO:0046983">
    <property type="term" value="F:protein dimerization activity"/>
    <property type="evidence" value="ECO:0007669"/>
    <property type="project" value="InterPro"/>
</dbReference>
<evidence type="ECO:0000256" key="1">
    <source>
        <dbReference type="ARBA" id="ARBA00000085"/>
    </source>
</evidence>
<dbReference type="Proteomes" id="UP000558997">
    <property type="component" value="Unassembled WGS sequence"/>
</dbReference>
<dbReference type="PANTHER" id="PTHR24421:SF10">
    <property type="entry name" value="NITRATE_NITRITE SENSOR PROTEIN NARQ"/>
    <property type="match status" value="1"/>
</dbReference>
<dbReference type="Pfam" id="PF02518">
    <property type="entry name" value="HATPase_c"/>
    <property type="match status" value="1"/>
</dbReference>
<evidence type="ECO:0000259" key="9">
    <source>
        <dbReference type="Pfam" id="PF02518"/>
    </source>
</evidence>
<keyword evidence="7" id="KW-0067">ATP-binding</keyword>
<evidence type="ECO:0000256" key="2">
    <source>
        <dbReference type="ARBA" id="ARBA00012438"/>
    </source>
</evidence>
<evidence type="ECO:0000256" key="6">
    <source>
        <dbReference type="ARBA" id="ARBA00022777"/>
    </source>
</evidence>
<protein>
    <recommendedName>
        <fullName evidence="2">histidine kinase</fullName>
        <ecNumber evidence="2">2.7.13.3</ecNumber>
    </recommendedName>
</protein>
<dbReference type="EC" id="2.7.13.3" evidence="2"/>
<sequence>MHDVVAHSLAVVIAQADGGRYASTHAADDPAMTALGTIGKHAREALAETRQILGVLRTDGGRPASPAAGVVGAGSERPASRARGVVGADGGRLVGPVPGVGELGGLIEQVRASGWTVVAEVEEPPYPVEAGLGLTVYRIVQEGLTNVMKHAGVGATAEVTVRWTAEGVEIAVADDGGGSQAGVGAEADTGAAAGARAEVAAGAGAEVGARAGARAGVGVEVGAGVGGGHGLVGMRERVAVYGGSVGVRRQGAGGWLLMATVPVAEGSAGWRGWSEAGGGS</sequence>
<evidence type="ECO:0000256" key="5">
    <source>
        <dbReference type="ARBA" id="ARBA00022741"/>
    </source>
</evidence>
<evidence type="ECO:0000259" key="10">
    <source>
        <dbReference type="Pfam" id="PF07730"/>
    </source>
</evidence>
<evidence type="ECO:0000256" key="4">
    <source>
        <dbReference type="ARBA" id="ARBA00022679"/>
    </source>
</evidence>
<dbReference type="AlphaFoldDB" id="A0A841DJ12"/>
<evidence type="ECO:0000313" key="12">
    <source>
        <dbReference type="Proteomes" id="UP000558997"/>
    </source>
</evidence>
<evidence type="ECO:0000256" key="8">
    <source>
        <dbReference type="ARBA" id="ARBA00023012"/>
    </source>
</evidence>
<keyword evidence="3" id="KW-0597">Phosphoprotein</keyword>